<accession>A0A072TTY9</accession>
<dbReference type="HOGENOM" id="CLU_2945260_0_0_1"/>
<protein>
    <submittedName>
        <fullName evidence="1">60S acidic ribosomal protein</fullName>
    </submittedName>
</protein>
<dbReference type="Proteomes" id="UP000002051">
    <property type="component" value="Chromosome 8"/>
</dbReference>
<keyword evidence="3" id="KW-1185">Reference proteome</keyword>
<dbReference type="PANTHER" id="PTHR45696">
    <property type="entry name" value="60S ACIDIC RIBOSOMAL PROTEIN P1"/>
    <property type="match status" value="1"/>
</dbReference>
<dbReference type="STRING" id="3880.A0A072TTY9"/>
<reference evidence="1 3" key="1">
    <citation type="journal article" date="2011" name="Nature">
        <title>The Medicago genome provides insight into the evolution of rhizobial symbioses.</title>
        <authorList>
            <person name="Young N.D."/>
            <person name="Debelle F."/>
            <person name="Oldroyd G.E."/>
            <person name="Geurts R."/>
            <person name="Cannon S.B."/>
            <person name="Udvardi M.K."/>
            <person name="Benedito V.A."/>
            <person name="Mayer K.F."/>
            <person name="Gouzy J."/>
            <person name="Schoof H."/>
            <person name="Van de Peer Y."/>
            <person name="Proost S."/>
            <person name="Cook D.R."/>
            <person name="Meyers B.C."/>
            <person name="Spannagl M."/>
            <person name="Cheung F."/>
            <person name="De Mita S."/>
            <person name="Krishnakumar V."/>
            <person name="Gundlach H."/>
            <person name="Zhou S."/>
            <person name="Mudge J."/>
            <person name="Bharti A.K."/>
            <person name="Murray J.D."/>
            <person name="Naoumkina M.A."/>
            <person name="Rosen B."/>
            <person name="Silverstein K.A."/>
            <person name="Tang H."/>
            <person name="Rombauts S."/>
            <person name="Zhao P.X."/>
            <person name="Zhou P."/>
            <person name="Barbe V."/>
            <person name="Bardou P."/>
            <person name="Bechner M."/>
            <person name="Bellec A."/>
            <person name="Berger A."/>
            <person name="Berges H."/>
            <person name="Bidwell S."/>
            <person name="Bisseling T."/>
            <person name="Choisne N."/>
            <person name="Couloux A."/>
            <person name="Denny R."/>
            <person name="Deshpande S."/>
            <person name="Dai X."/>
            <person name="Doyle J.J."/>
            <person name="Dudez A.M."/>
            <person name="Farmer A.D."/>
            <person name="Fouteau S."/>
            <person name="Franken C."/>
            <person name="Gibelin C."/>
            <person name="Gish J."/>
            <person name="Goldstein S."/>
            <person name="Gonzalez A.J."/>
            <person name="Green P.J."/>
            <person name="Hallab A."/>
            <person name="Hartog M."/>
            <person name="Hua A."/>
            <person name="Humphray S.J."/>
            <person name="Jeong D.H."/>
            <person name="Jing Y."/>
            <person name="Jocker A."/>
            <person name="Kenton S.M."/>
            <person name="Kim D.J."/>
            <person name="Klee K."/>
            <person name="Lai H."/>
            <person name="Lang C."/>
            <person name="Lin S."/>
            <person name="Macmil S.L."/>
            <person name="Magdelenat G."/>
            <person name="Matthews L."/>
            <person name="McCorrison J."/>
            <person name="Monaghan E.L."/>
            <person name="Mun J.H."/>
            <person name="Najar F.Z."/>
            <person name="Nicholson C."/>
            <person name="Noirot C."/>
            <person name="O'Bleness M."/>
            <person name="Paule C.R."/>
            <person name="Poulain J."/>
            <person name="Prion F."/>
            <person name="Qin B."/>
            <person name="Qu C."/>
            <person name="Retzel E.F."/>
            <person name="Riddle C."/>
            <person name="Sallet E."/>
            <person name="Samain S."/>
            <person name="Samson N."/>
            <person name="Sanders I."/>
            <person name="Saurat O."/>
            <person name="Scarpelli C."/>
            <person name="Schiex T."/>
            <person name="Segurens B."/>
            <person name="Severin A.J."/>
            <person name="Sherrier D.J."/>
            <person name="Shi R."/>
            <person name="Sims S."/>
            <person name="Singer S.R."/>
            <person name="Sinharoy S."/>
            <person name="Sterck L."/>
            <person name="Viollet A."/>
            <person name="Wang B.B."/>
            <person name="Wang K."/>
            <person name="Wang M."/>
            <person name="Wang X."/>
            <person name="Warfsmann J."/>
            <person name="Weissenbach J."/>
            <person name="White D.D."/>
            <person name="White J.D."/>
            <person name="Wiley G.B."/>
            <person name="Wincker P."/>
            <person name="Xing Y."/>
            <person name="Yang L."/>
            <person name="Yao Z."/>
            <person name="Ying F."/>
            <person name="Zhai J."/>
            <person name="Zhou L."/>
            <person name="Zuber A."/>
            <person name="Denarie J."/>
            <person name="Dixon R.A."/>
            <person name="May G.D."/>
            <person name="Schwartz D.C."/>
            <person name="Rogers J."/>
            <person name="Quetier F."/>
            <person name="Town C.D."/>
            <person name="Roe B.A."/>
        </authorList>
    </citation>
    <scope>NUCLEOTIDE SEQUENCE [LARGE SCALE GENOMIC DNA]</scope>
    <source>
        <strain evidence="1">A17</strain>
        <strain evidence="2 3">cv. Jemalong A17</strain>
    </source>
</reference>
<dbReference type="GO" id="GO:0003735">
    <property type="term" value="F:structural constituent of ribosome"/>
    <property type="evidence" value="ECO:0000318"/>
    <property type="project" value="GO_Central"/>
</dbReference>
<keyword evidence="1" id="KW-0689">Ribosomal protein</keyword>
<sequence>MFGVFGWNGTTFAKLAQSKNIDDLVSNSGAVGGAAIAASAPAAGGGAAAAAEPAAVEMKD</sequence>
<dbReference type="GO" id="GO:0022625">
    <property type="term" value="C:cytosolic large ribosomal subunit"/>
    <property type="evidence" value="ECO:0000318"/>
    <property type="project" value="GO_Central"/>
</dbReference>
<proteinExistence type="predicted"/>
<name>A0A072TTY9_MEDTR</name>
<gene>
    <name evidence="1" type="ordered locus">MTR_8g071090</name>
</gene>
<dbReference type="GO" id="GO:0043021">
    <property type="term" value="F:ribonucleoprotein complex binding"/>
    <property type="evidence" value="ECO:0000318"/>
    <property type="project" value="GO_Central"/>
</dbReference>
<dbReference type="EMBL" id="CM001224">
    <property type="protein sequence ID" value="KEH20303.1"/>
    <property type="molecule type" value="Genomic_DNA"/>
</dbReference>
<dbReference type="EnsemblPlants" id="KEH20303">
    <property type="protein sequence ID" value="KEH20303"/>
    <property type="gene ID" value="MTR_8g071090"/>
</dbReference>
<keyword evidence="1" id="KW-0687">Ribonucleoprotein</keyword>
<dbReference type="PANTHER" id="PTHR45696:SF10">
    <property type="entry name" value="LARGE RIBOSOMAL SUBUNIT PROTEIN P1"/>
    <property type="match status" value="1"/>
</dbReference>
<evidence type="ECO:0000313" key="3">
    <source>
        <dbReference type="Proteomes" id="UP000002051"/>
    </source>
</evidence>
<reference evidence="1 3" key="2">
    <citation type="journal article" date="2014" name="BMC Genomics">
        <title>An improved genome release (version Mt4.0) for the model legume Medicago truncatula.</title>
        <authorList>
            <person name="Tang H."/>
            <person name="Krishnakumar V."/>
            <person name="Bidwell S."/>
            <person name="Rosen B."/>
            <person name="Chan A."/>
            <person name="Zhou S."/>
            <person name="Gentzbittel L."/>
            <person name="Childs K.L."/>
            <person name="Yandell M."/>
            <person name="Gundlach H."/>
            <person name="Mayer K.F."/>
            <person name="Schwartz D.C."/>
            <person name="Town C.D."/>
        </authorList>
    </citation>
    <scope>GENOME REANNOTATION</scope>
    <source>
        <strain evidence="1">A17</strain>
        <strain evidence="2 3">cv. Jemalong A17</strain>
    </source>
</reference>
<reference evidence="2" key="3">
    <citation type="submission" date="2015-04" db="UniProtKB">
        <authorList>
            <consortium name="EnsemblPlants"/>
        </authorList>
    </citation>
    <scope>IDENTIFICATION</scope>
    <source>
        <strain evidence="2">cv. Jemalong A17</strain>
    </source>
</reference>
<dbReference type="Pfam" id="PF00428">
    <property type="entry name" value="Ribosomal_60s"/>
    <property type="match status" value="1"/>
</dbReference>
<dbReference type="GO" id="GO:0030295">
    <property type="term" value="F:protein kinase activator activity"/>
    <property type="evidence" value="ECO:0000318"/>
    <property type="project" value="GO_Central"/>
</dbReference>
<evidence type="ECO:0000313" key="1">
    <source>
        <dbReference type="EMBL" id="KEH20303.1"/>
    </source>
</evidence>
<dbReference type="GO" id="GO:0002181">
    <property type="term" value="P:cytoplasmic translation"/>
    <property type="evidence" value="ECO:0000318"/>
    <property type="project" value="GO_Central"/>
</dbReference>
<evidence type="ECO:0000313" key="2">
    <source>
        <dbReference type="EnsemblPlants" id="KEH20303"/>
    </source>
</evidence>
<organism evidence="1 3">
    <name type="scientific">Medicago truncatula</name>
    <name type="common">Barrel medic</name>
    <name type="synonym">Medicago tribuloides</name>
    <dbReference type="NCBI Taxonomy" id="3880"/>
    <lineage>
        <taxon>Eukaryota</taxon>
        <taxon>Viridiplantae</taxon>
        <taxon>Streptophyta</taxon>
        <taxon>Embryophyta</taxon>
        <taxon>Tracheophyta</taxon>
        <taxon>Spermatophyta</taxon>
        <taxon>Magnoliopsida</taxon>
        <taxon>eudicotyledons</taxon>
        <taxon>Gunneridae</taxon>
        <taxon>Pentapetalae</taxon>
        <taxon>rosids</taxon>
        <taxon>fabids</taxon>
        <taxon>Fabales</taxon>
        <taxon>Fabaceae</taxon>
        <taxon>Papilionoideae</taxon>
        <taxon>50 kb inversion clade</taxon>
        <taxon>NPAAA clade</taxon>
        <taxon>Hologalegina</taxon>
        <taxon>IRL clade</taxon>
        <taxon>Trifolieae</taxon>
        <taxon>Medicago</taxon>
    </lineage>
</organism>
<dbReference type="AlphaFoldDB" id="A0A072TTY9"/>